<dbReference type="FunFam" id="1.10.10.10:FF:000001">
    <property type="entry name" value="LysR family transcriptional regulator"/>
    <property type="match status" value="1"/>
</dbReference>
<dbReference type="PANTHER" id="PTHR30537:SF31">
    <property type="entry name" value="TRANSCRIPTIONAL REGULATOR, LYSR FAMILY"/>
    <property type="match status" value="1"/>
</dbReference>
<dbReference type="Pfam" id="PF03466">
    <property type="entry name" value="LysR_substrate"/>
    <property type="match status" value="1"/>
</dbReference>
<evidence type="ECO:0000256" key="1">
    <source>
        <dbReference type="ARBA" id="ARBA00009437"/>
    </source>
</evidence>
<gene>
    <name evidence="6" type="ORF">GEM_4953</name>
</gene>
<dbReference type="PROSITE" id="PS50931">
    <property type="entry name" value="HTH_LYSR"/>
    <property type="match status" value="1"/>
</dbReference>
<dbReference type="InterPro" id="IPR036390">
    <property type="entry name" value="WH_DNA-bd_sf"/>
</dbReference>
<sequence length="323" mass="35756">MPDSTHPPLVAARLSRTVSPTLGYDLNDLYYFVQVVDYGGFAPAGRELRLPKSRLSRRIAMLEQQLGVKLIHRSTRSFAMTEYGRAYYARCKTMLARVDAAQAVIESAHTQPCGTVRLSCPVALLHAHVGTILTAFAARYPDINIELVAMNRRTNVIRERLDLALHSDPEPWIAQDLVARTLGHSPQCLVAAATLCERLGQPRNPCELRSWPSLAFGLPAPDHVWSLTAPDGTLVAVRHAPRFVTTDLLTLRKAAVAGLGVAQLPAAMVRDQLDDGTLKRILPRWSPRRDVIHAVFSTRKGIPPAVRLLIDFIAQRFEALQDT</sequence>
<dbReference type="InterPro" id="IPR036388">
    <property type="entry name" value="WH-like_DNA-bd_sf"/>
</dbReference>
<dbReference type="InterPro" id="IPR005119">
    <property type="entry name" value="LysR_subst-bd"/>
</dbReference>
<dbReference type="SUPFAM" id="SSF46785">
    <property type="entry name" value="Winged helix' DNA-binding domain"/>
    <property type="match status" value="1"/>
</dbReference>
<dbReference type="Pfam" id="PF00126">
    <property type="entry name" value="HTH_1"/>
    <property type="match status" value="1"/>
</dbReference>
<dbReference type="GO" id="GO:0006351">
    <property type="term" value="P:DNA-templated transcription"/>
    <property type="evidence" value="ECO:0007669"/>
    <property type="project" value="TreeGrafter"/>
</dbReference>
<accession>A0A9W3PC97</accession>
<dbReference type="SUPFAM" id="SSF53850">
    <property type="entry name" value="Periplasmic binding protein-like II"/>
    <property type="match status" value="1"/>
</dbReference>
<name>A0A9W3PC97_BURCE</name>
<dbReference type="PANTHER" id="PTHR30537">
    <property type="entry name" value="HTH-TYPE TRANSCRIPTIONAL REGULATOR"/>
    <property type="match status" value="1"/>
</dbReference>
<dbReference type="KEGG" id="bct:GEM_4953"/>
<dbReference type="AlphaFoldDB" id="A0A9W3PC97"/>
<dbReference type="RefSeq" id="WP_014900098.1">
    <property type="nucleotide sequence ID" value="NC_018514.1"/>
</dbReference>
<dbReference type="InterPro" id="IPR000847">
    <property type="entry name" value="LysR_HTH_N"/>
</dbReference>
<proteinExistence type="inferred from homology"/>
<dbReference type="GO" id="GO:0043565">
    <property type="term" value="F:sequence-specific DNA binding"/>
    <property type="evidence" value="ECO:0007669"/>
    <property type="project" value="TreeGrafter"/>
</dbReference>
<evidence type="ECO:0000313" key="7">
    <source>
        <dbReference type="Proteomes" id="UP000032866"/>
    </source>
</evidence>
<evidence type="ECO:0000259" key="5">
    <source>
        <dbReference type="PROSITE" id="PS50931"/>
    </source>
</evidence>
<evidence type="ECO:0000256" key="2">
    <source>
        <dbReference type="ARBA" id="ARBA00023015"/>
    </source>
</evidence>
<protein>
    <submittedName>
        <fullName evidence="6">LysR family transcriptional regulator</fullName>
    </submittedName>
</protein>
<organism evidence="6 7">
    <name type="scientific">Burkholderia cepacia GG4</name>
    <dbReference type="NCBI Taxonomy" id="1009846"/>
    <lineage>
        <taxon>Bacteria</taxon>
        <taxon>Pseudomonadati</taxon>
        <taxon>Pseudomonadota</taxon>
        <taxon>Betaproteobacteria</taxon>
        <taxon>Burkholderiales</taxon>
        <taxon>Burkholderiaceae</taxon>
        <taxon>Burkholderia</taxon>
        <taxon>Burkholderia cepacia complex</taxon>
    </lineage>
</organism>
<dbReference type="Gene3D" id="1.10.10.10">
    <property type="entry name" value="Winged helix-like DNA-binding domain superfamily/Winged helix DNA-binding domain"/>
    <property type="match status" value="1"/>
</dbReference>
<dbReference type="Proteomes" id="UP000032866">
    <property type="component" value="Chromosome 2"/>
</dbReference>
<evidence type="ECO:0000313" key="6">
    <source>
        <dbReference type="EMBL" id="AFQ51340.1"/>
    </source>
</evidence>
<keyword evidence="4" id="KW-0804">Transcription</keyword>
<comment type="similarity">
    <text evidence="1">Belongs to the LysR transcriptional regulatory family.</text>
</comment>
<reference evidence="6 7" key="1">
    <citation type="journal article" date="2012" name="J. Bacteriol.">
        <title>Complete Genome Sequence of Burkholderia sp. Strain GG4, a Betaproteobacterium That Reduces 3-Oxo-N-Acylhomoserine Lactones and Produces Different N-Acylhomoserine Lactones.</title>
        <authorList>
            <person name="Hong K.W."/>
            <person name="Koh C.L."/>
            <person name="Sam C.K."/>
            <person name="Yin W.F."/>
            <person name="Chan K.G."/>
        </authorList>
    </citation>
    <scope>NUCLEOTIDE SEQUENCE [LARGE SCALE GENOMIC DNA]</scope>
    <source>
        <strain evidence="6 7">GG4</strain>
    </source>
</reference>
<dbReference type="InterPro" id="IPR058163">
    <property type="entry name" value="LysR-type_TF_proteobact-type"/>
</dbReference>
<dbReference type="Gene3D" id="3.40.190.290">
    <property type="match status" value="1"/>
</dbReference>
<feature type="domain" description="HTH lysR-type" evidence="5">
    <location>
        <begin position="24"/>
        <end position="81"/>
    </location>
</feature>
<evidence type="ECO:0000256" key="4">
    <source>
        <dbReference type="ARBA" id="ARBA00023163"/>
    </source>
</evidence>
<keyword evidence="3" id="KW-0238">DNA-binding</keyword>
<evidence type="ECO:0000256" key="3">
    <source>
        <dbReference type="ARBA" id="ARBA00023125"/>
    </source>
</evidence>
<dbReference type="EMBL" id="CP003775">
    <property type="protein sequence ID" value="AFQ51340.1"/>
    <property type="molecule type" value="Genomic_DNA"/>
</dbReference>
<keyword evidence="2" id="KW-0805">Transcription regulation</keyword>
<dbReference type="GO" id="GO:0003700">
    <property type="term" value="F:DNA-binding transcription factor activity"/>
    <property type="evidence" value="ECO:0007669"/>
    <property type="project" value="InterPro"/>
</dbReference>